<name>A0A369IH78_9BACT</name>
<sequence>MVLKPEHKKSNSMDKTYCFLPYFFATFFVVVIACFYQSYFSEFPDFQNVISPIGNVPITITTVTHFHATMVVLWLLLLIIQPFLVVNKKVELHRQLGKVSYLLVALMVFSFVLIINQTHSREKNIPVFAANLFDFPVFMVFYGLAIYYRKKTAYHSRFMIMSIIPFINPALARVSVPGLPVQLGLWVLLFGIEFFNRKMYKPYLIGFGYYIFNLAVVVYLLLANPALLEKLRTMIWGDITVE</sequence>
<evidence type="ECO:0008006" key="4">
    <source>
        <dbReference type="Google" id="ProtNLM"/>
    </source>
</evidence>
<evidence type="ECO:0000313" key="3">
    <source>
        <dbReference type="Proteomes" id="UP000253141"/>
    </source>
</evidence>
<organism evidence="2 3">
    <name type="scientific">Runella aurantiaca</name>
    <dbReference type="NCBI Taxonomy" id="2282308"/>
    <lineage>
        <taxon>Bacteria</taxon>
        <taxon>Pseudomonadati</taxon>
        <taxon>Bacteroidota</taxon>
        <taxon>Cytophagia</taxon>
        <taxon>Cytophagales</taxon>
        <taxon>Spirosomataceae</taxon>
        <taxon>Runella</taxon>
    </lineage>
</organism>
<keyword evidence="3" id="KW-1185">Reference proteome</keyword>
<evidence type="ECO:0000256" key="1">
    <source>
        <dbReference type="SAM" id="Phobius"/>
    </source>
</evidence>
<evidence type="ECO:0000313" key="2">
    <source>
        <dbReference type="EMBL" id="RDB05986.1"/>
    </source>
</evidence>
<proteinExistence type="predicted"/>
<feature type="transmembrane region" description="Helical" evidence="1">
    <location>
        <begin position="204"/>
        <end position="222"/>
    </location>
</feature>
<feature type="transmembrane region" description="Helical" evidence="1">
    <location>
        <begin position="128"/>
        <end position="149"/>
    </location>
</feature>
<keyword evidence="1" id="KW-0472">Membrane</keyword>
<comment type="caution">
    <text evidence="2">The sequence shown here is derived from an EMBL/GenBank/DDBJ whole genome shotgun (WGS) entry which is preliminary data.</text>
</comment>
<feature type="transmembrane region" description="Helical" evidence="1">
    <location>
        <begin position="170"/>
        <end position="192"/>
    </location>
</feature>
<dbReference type="Proteomes" id="UP000253141">
    <property type="component" value="Unassembled WGS sequence"/>
</dbReference>
<dbReference type="AlphaFoldDB" id="A0A369IH78"/>
<protein>
    <recommendedName>
        <fullName evidence="4">DUF2306 domain-containing protein</fullName>
    </recommendedName>
</protein>
<reference evidence="2 3" key="1">
    <citation type="submission" date="2018-07" db="EMBL/GenBank/DDBJ databases">
        <title>Genome analysis of Runella aurantiaca.</title>
        <authorList>
            <person name="Yang X."/>
        </authorList>
    </citation>
    <scope>NUCLEOTIDE SEQUENCE [LARGE SCALE GENOMIC DNA]</scope>
    <source>
        <strain evidence="2 3">YX9</strain>
    </source>
</reference>
<dbReference type="EMBL" id="QPIW01000007">
    <property type="protein sequence ID" value="RDB05986.1"/>
    <property type="molecule type" value="Genomic_DNA"/>
</dbReference>
<keyword evidence="1" id="KW-1133">Transmembrane helix</keyword>
<gene>
    <name evidence="2" type="ORF">DVG78_11305</name>
</gene>
<accession>A0A369IH78</accession>
<dbReference type="PROSITE" id="PS51257">
    <property type="entry name" value="PROKAR_LIPOPROTEIN"/>
    <property type="match status" value="1"/>
</dbReference>
<feature type="transmembrane region" description="Helical" evidence="1">
    <location>
        <begin position="99"/>
        <end position="116"/>
    </location>
</feature>
<feature type="transmembrane region" description="Helical" evidence="1">
    <location>
        <begin position="20"/>
        <end position="39"/>
    </location>
</feature>
<feature type="transmembrane region" description="Helical" evidence="1">
    <location>
        <begin position="66"/>
        <end position="87"/>
    </location>
</feature>
<keyword evidence="1" id="KW-0812">Transmembrane</keyword>